<dbReference type="HOGENOM" id="CLU_936677_0_0_4"/>
<accession>G4QD84</accession>
<reference evidence="1 2" key="2">
    <citation type="journal article" date="2012" name="PLoS ONE">
        <title>Genomic characterization of the taylorella genus.</title>
        <authorList>
            <person name="Hebert L."/>
            <person name="Moumen B."/>
            <person name="Pons N."/>
            <person name="Duquesne F."/>
            <person name="Breuil M.F."/>
            <person name="Goux D."/>
            <person name="Batto J.M."/>
            <person name="Laugier C."/>
            <person name="Renault P."/>
            <person name="Petry S."/>
        </authorList>
    </citation>
    <scope>NUCLEOTIDE SEQUENCE [LARGE SCALE GENOMIC DNA]</scope>
    <source>
        <strain evidence="1 2">MCE3</strain>
    </source>
</reference>
<evidence type="ECO:0000313" key="1">
    <source>
        <dbReference type="EMBL" id="AEP35901.1"/>
    </source>
</evidence>
<dbReference type="STRING" id="1008459.TASI_0110"/>
<keyword evidence="2" id="KW-1185">Reference proteome</keyword>
<sequence>MAGNYTENILNNLETQVIEGNLTHSVNTGTRYTKVKLLEKNTFSNRRELYIFNGQTTRISGGEDHKVFDGNQTINIESGSQKITVLEGNRTLDVKLANSDCFKDYRQTISGETNRTFRGETTDKIGGIHVVDVLKKTTIEMDSLDETVKSSAAKYTSDSGYTEKTKIIWKTSVNSGEANIKSTSKINISSNSIIDILGTSAIDYQTNLYLLLALLNVEAGEFKKDNVTFCITSRIACEAKVAEVQLTQYAWKIDKMIHKNDFKVIEKKEEALKNTIKLAGIELSIVMISIFGFSLLN</sequence>
<name>G4QD84_TAYAM</name>
<dbReference type="KEGG" id="tas:TASI_0110"/>
<gene>
    <name evidence="1" type="ordered locus">TASI_0110</name>
</gene>
<protein>
    <submittedName>
        <fullName evidence="1">Uncharacterized protein</fullName>
    </submittedName>
</protein>
<evidence type="ECO:0000313" key="2">
    <source>
        <dbReference type="Proteomes" id="UP000009284"/>
    </source>
</evidence>
<dbReference type="AlphaFoldDB" id="G4QD84"/>
<proteinExistence type="predicted"/>
<reference key="1">
    <citation type="submission" date="2011-09" db="EMBL/GenBank/DDBJ databases">
        <title>Genomic characterization of the Taylorella genus.</title>
        <authorList>
            <person name="Hebert L."/>
            <person name="Moumen B."/>
            <person name="Pons N."/>
            <person name="Duquesne F."/>
            <person name="Breuil M.-F."/>
            <person name="Goux D."/>
            <person name="Batto J.-M."/>
            <person name="Renault P."/>
            <person name="Laugier C."/>
            <person name="Petry S."/>
        </authorList>
    </citation>
    <scope>NUCLEOTIDE SEQUENCE</scope>
    <source>
        <strain>MCE3</strain>
    </source>
</reference>
<organism evidence="1 2">
    <name type="scientific">Taylorella asinigenitalis (strain MCE3)</name>
    <dbReference type="NCBI Taxonomy" id="1008459"/>
    <lineage>
        <taxon>Bacteria</taxon>
        <taxon>Pseudomonadati</taxon>
        <taxon>Pseudomonadota</taxon>
        <taxon>Betaproteobacteria</taxon>
        <taxon>Burkholderiales</taxon>
        <taxon>Alcaligenaceae</taxon>
        <taxon>Taylorella</taxon>
    </lineage>
</organism>
<dbReference type="Proteomes" id="UP000009284">
    <property type="component" value="Chromosome"/>
</dbReference>
<dbReference type="EMBL" id="CP003059">
    <property type="protein sequence ID" value="AEP35901.1"/>
    <property type="molecule type" value="Genomic_DNA"/>
</dbReference>